<comment type="similarity">
    <text evidence="1">Belongs to the multicopper oxidase family.</text>
</comment>
<reference evidence="12 13" key="1">
    <citation type="submission" date="2024-10" db="EMBL/GenBank/DDBJ databases">
        <title>The Natural Products Discovery Center: Release of the First 8490 Sequenced Strains for Exploring Actinobacteria Biosynthetic Diversity.</title>
        <authorList>
            <person name="Kalkreuter E."/>
            <person name="Kautsar S.A."/>
            <person name="Yang D."/>
            <person name="Bader C.D."/>
            <person name="Teijaro C.N."/>
            <person name="Fluegel L."/>
            <person name="Davis C.M."/>
            <person name="Simpson J.R."/>
            <person name="Lauterbach L."/>
            <person name="Steele A.D."/>
            <person name="Gui C."/>
            <person name="Meng S."/>
            <person name="Li G."/>
            <person name="Viehrig K."/>
            <person name="Ye F."/>
            <person name="Su P."/>
            <person name="Kiefer A.F."/>
            <person name="Nichols A."/>
            <person name="Cepeda A.J."/>
            <person name="Yan W."/>
            <person name="Fan B."/>
            <person name="Jiang Y."/>
            <person name="Adhikari A."/>
            <person name="Zheng C.-J."/>
            <person name="Schuster L."/>
            <person name="Cowan T.M."/>
            <person name="Smanski M.J."/>
            <person name="Chevrette M.G."/>
            <person name="De Carvalho L.P.S."/>
            <person name="Shen B."/>
        </authorList>
    </citation>
    <scope>NUCLEOTIDE SEQUENCE [LARGE SCALE GENOMIC DNA]</scope>
    <source>
        <strain evidence="12 13">NPDC000087</strain>
    </source>
</reference>
<evidence type="ECO:0000313" key="12">
    <source>
        <dbReference type="EMBL" id="MFF5294177.1"/>
    </source>
</evidence>
<evidence type="ECO:0000256" key="1">
    <source>
        <dbReference type="ARBA" id="ARBA00010609"/>
    </source>
</evidence>
<evidence type="ECO:0000256" key="2">
    <source>
        <dbReference type="ARBA" id="ARBA00011245"/>
    </source>
</evidence>
<dbReference type="EMBL" id="JBIAZU010000006">
    <property type="protein sequence ID" value="MFF5294177.1"/>
    <property type="molecule type" value="Genomic_DNA"/>
</dbReference>
<feature type="domain" description="Plastocyanin-like" evidence="11">
    <location>
        <begin position="86"/>
        <end position="154"/>
    </location>
</feature>
<evidence type="ECO:0000256" key="4">
    <source>
        <dbReference type="ARBA" id="ARBA00023002"/>
    </source>
</evidence>
<dbReference type="PANTHER" id="PTHR48267">
    <property type="entry name" value="CUPREDOXIN SUPERFAMILY PROTEIN"/>
    <property type="match status" value="1"/>
</dbReference>
<evidence type="ECO:0000256" key="5">
    <source>
        <dbReference type="ARBA" id="ARBA00038978"/>
    </source>
</evidence>
<comment type="catalytic activity">
    <reaction evidence="9">
        <text>4 Cu(+) + O2 + 4 H(+) = 4 Cu(2+) + 2 H2O</text>
        <dbReference type="Rhea" id="RHEA:30083"/>
        <dbReference type="ChEBI" id="CHEBI:15377"/>
        <dbReference type="ChEBI" id="CHEBI:15378"/>
        <dbReference type="ChEBI" id="CHEBI:15379"/>
        <dbReference type="ChEBI" id="CHEBI:29036"/>
        <dbReference type="ChEBI" id="CHEBI:49552"/>
        <dbReference type="EC" id="1.16.3.4"/>
    </reaction>
    <physiologicalReaction direction="left-to-right" evidence="9">
        <dbReference type="Rhea" id="RHEA:30084"/>
    </physiologicalReaction>
</comment>
<sequence>MSPINRRTALGIAGAAITAAAGIGIPFVSGLTGARSTGKLLPSRTPIPPAFRRRLTIPPVLRPSRSDTTTDYYDITQTVARAGILPGPATELWTYNGSFPGPTIRSTRGRTVKVRYTNNLPVPTVVHLHGGRTPPDSDGYPIDYVYPTDMSYYALHHNPQQMTSDHGRMTMTGGDTREGRRTHVFPLDQRAATLWYHDHRMDFTGPSVWRGLAGFHLHHDAEEASLRLPDGDLDLPLMITDRSLDSDGSLLYPSLDPTLVNRPGVRGDHVAGVLGDVMLVNGTPWPVMTARRGTYRLRFLNACNARRLSLRLDPPPPNGIAQIGTDAGLLAEPVRHDHLELAPAQRLDVLIDFSGYAPGTRITLVNDFDTTAMGQVMRFVVDDGRPEPFKIPSRLSTTPPLRPEDAVVTRKFDFRAGDVDDHDGWLVSHAPFSPDTIAARVRLGTTEIWQLNADFHHPVHLHLSPFQVIARGSEGPGPYDAGWKDTIDLRPGEQAKILIHFDGYPGKYVFHCHNLEHEDMAMMANFIAT</sequence>
<feature type="domain" description="Plastocyanin-like" evidence="10">
    <location>
        <begin position="425"/>
        <end position="527"/>
    </location>
</feature>
<dbReference type="Pfam" id="PF07731">
    <property type="entry name" value="Cu-oxidase_2"/>
    <property type="match status" value="1"/>
</dbReference>
<comment type="caution">
    <text evidence="12">The sequence shown here is derived from an EMBL/GenBank/DDBJ whole genome shotgun (WGS) entry which is preliminary data.</text>
</comment>
<evidence type="ECO:0000256" key="3">
    <source>
        <dbReference type="ARBA" id="ARBA00022723"/>
    </source>
</evidence>
<organism evidence="12 13">
    <name type="scientific">Paractinoplanes globisporus</name>
    <dbReference type="NCBI Taxonomy" id="113565"/>
    <lineage>
        <taxon>Bacteria</taxon>
        <taxon>Bacillati</taxon>
        <taxon>Actinomycetota</taxon>
        <taxon>Actinomycetes</taxon>
        <taxon>Micromonosporales</taxon>
        <taxon>Micromonosporaceae</taxon>
        <taxon>Paractinoplanes</taxon>
    </lineage>
</organism>
<evidence type="ECO:0000259" key="11">
    <source>
        <dbReference type="Pfam" id="PF07732"/>
    </source>
</evidence>
<keyword evidence="3" id="KW-0479">Metal-binding</keyword>
<evidence type="ECO:0000256" key="8">
    <source>
        <dbReference type="ARBA" id="ARBA00043090"/>
    </source>
</evidence>
<dbReference type="InterPro" id="IPR008972">
    <property type="entry name" value="Cupredoxin"/>
</dbReference>
<dbReference type="InterPro" id="IPR011706">
    <property type="entry name" value="Cu-oxidase_C"/>
</dbReference>
<evidence type="ECO:0000313" key="13">
    <source>
        <dbReference type="Proteomes" id="UP001602245"/>
    </source>
</evidence>
<dbReference type="PANTHER" id="PTHR48267:SF1">
    <property type="entry name" value="BILIRUBIN OXIDASE"/>
    <property type="match status" value="1"/>
</dbReference>
<dbReference type="Pfam" id="PF07732">
    <property type="entry name" value="Cu-oxidase_3"/>
    <property type="match status" value="1"/>
</dbReference>
<dbReference type="InterPro" id="IPR002355">
    <property type="entry name" value="Cu_oxidase_Cu_BS"/>
</dbReference>
<dbReference type="InterPro" id="IPR006311">
    <property type="entry name" value="TAT_signal"/>
</dbReference>
<protein>
    <recommendedName>
        <fullName evidence="6">Multicopper oxidase CueO</fullName>
        <ecNumber evidence="5">1.16.3.4</ecNumber>
    </recommendedName>
    <alternativeName>
        <fullName evidence="7">Copper efflux oxidase</fullName>
    </alternativeName>
    <alternativeName>
        <fullName evidence="8">Cuprous oxidase</fullName>
    </alternativeName>
</protein>
<dbReference type="PROSITE" id="PS51318">
    <property type="entry name" value="TAT"/>
    <property type="match status" value="1"/>
</dbReference>
<keyword evidence="13" id="KW-1185">Reference proteome</keyword>
<dbReference type="SUPFAM" id="SSF49503">
    <property type="entry name" value="Cupredoxins"/>
    <property type="match status" value="3"/>
</dbReference>
<dbReference type="InterPro" id="IPR045087">
    <property type="entry name" value="Cu-oxidase_fam"/>
</dbReference>
<proteinExistence type="inferred from homology"/>
<keyword evidence="4" id="KW-0560">Oxidoreductase</keyword>
<evidence type="ECO:0000256" key="7">
    <source>
        <dbReference type="ARBA" id="ARBA00042896"/>
    </source>
</evidence>
<dbReference type="InterPro" id="IPR011707">
    <property type="entry name" value="Cu-oxidase-like_N"/>
</dbReference>
<dbReference type="Proteomes" id="UP001602245">
    <property type="component" value="Unassembled WGS sequence"/>
</dbReference>
<dbReference type="Gene3D" id="2.60.40.420">
    <property type="entry name" value="Cupredoxins - blue copper proteins"/>
    <property type="match status" value="4"/>
</dbReference>
<comment type="subunit">
    <text evidence="2">Monomer.</text>
</comment>
<accession>A0ABW6WLL1</accession>
<name>A0ABW6WLL1_9ACTN</name>
<dbReference type="PROSITE" id="PS00080">
    <property type="entry name" value="MULTICOPPER_OXIDASE2"/>
    <property type="match status" value="1"/>
</dbReference>
<evidence type="ECO:0000256" key="6">
    <source>
        <dbReference type="ARBA" id="ARBA00041027"/>
    </source>
</evidence>
<evidence type="ECO:0000256" key="9">
    <source>
        <dbReference type="ARBA" id="ARBA00048092"/>
    </source>
</evidence>
<dbReference type="EC" id="1.16.3.4" evidence="5"/>
<evidence type="ECO:0000259" key="10">
    <source>
        <dbReference type="Pfam" id="PF07731"/>
    </source>
</evidence>
<dbReference type="RefSeq" id="WP_026206419.1">
    <property type="nucleotide sequence ID" value="NZ_JBIAZU010000006.1"/>
</dbReference>
<gene>
    <name evidence="12" type="ORF">ACFY35_32480</name>
</gene>